<dbReference type="EMBL" id="LPWF01000023">
    <property type="protein sequence ID" value="ODR98170.1"/>
    <property type="molecule type" value="Genomic_DNA"/>
</dbReference>
<keyword evidence="7 8" id="KW-0998">Cell outer membrane</keyword>
<evidence type="ECO:0000256" key="9">
    <source>
        <dbReference type="RuleBase" id="RU003357"/>
    </source>
</evidence>
<keyword evidence="4 8" id="KW-0812">Transmembrane</keyword>
<evidence type="ECO:0000313" key="13">
    <source>
        <dbReference type="EMBL" id="ODR98170.1"/>
    </source>
</evidence>
<evidence type="ECO:0008006" key="15">
    <source>
        <dbReference type="Google" id="ProtNLM"/>
    </source>
</evidence>
<name>A0A1E3VXB9_9HYPH</name>
<dbReference type="InterPro" id="IPR037066">
    <property type="entry name" value="Plug_dom_sf"/>
</dbReference>
<gene>
    <name evidence="13" type="ORF">AUC69_09595</name>
</gene>
<sequence length="825" mass="89191">MVQPKPKPVAETVKPKAKPRPQPVARRAPPPAPPAPQNFADEIAPLGLQSDGSVMSATTGVPVSPVPGAELPLAKVPGGVSVLQGGDFARQGYVDTFQDILQQRVPGVIIGDLQGNEFQTNIQYRGFEASPVNGVPQGLAVYQNGVRINESFGDNVNWDFLPEIAIDNVAVVSGNPVYGLNALGGAIVVNMKSGFTYQGGEVVFSAGSFGRAEGDVQAGLRSGNWGVYFGGERITDNGYRDFSSSEVKRMFFDLGYKNSIVDLHFNLTGADNFVGVTASAPVQLLALDPQRTFTSPQTTKNEMLMPAFNGTVKLNETTTLGGVAYYRDFRQSHDDGNISEAEECEGDPTLEGFLCIEGEEALDQTGNPIEFDSLRMPIGSIDRTGQKANSWGGSLQAVNTNDLFGRENQFLVGASYDKGDVTYGASSELGFFKPRFVVEGSGIVLSAPTEVENKELGTENEYVGIYFSDTFNLTERLAVTAGGRWNHATIEIGDLSGNAPELDGTSEYERFNPAAGATYQLNNGLSLYGGYSEANRAPVAAELACSDPENPCLIESFLVADPPLDQVVSHTWEAGIRGEHKRGNESLQWSAGLFRTLNTDDIITVYSPIAGRGVFENGGDTLRQGVEASVAYTNDRFFSYANYAFINATYESPLELAAPDNPRASECLERGGGDEDEAGEEGEEEEIRCIFVRPGDRIPGIPQHRFKAGFDYWITKKWKFGGDLLAVSSQYFFQDEANLNDPLGGYWTVDLHTSYDLTPRIQIFGLVNNVFDREYGVFGTFFNLAAGNSGASADPQLGDDFFTNPRTITPAPPTVAYGGVKVKLW</sequence>
<evidence type="ECO:0000256" key="1">
    <source>
        <dbReference type="ARBA" id="ARBA00004571"/>
    </source>
</evidence>
<dbReference type="Gene3D" id="2.170.130.10">
    <property type="entry name" value="TonB-dependent receptor, plug domain"/>
    <property type="match status" value="1"/>
</dbReference>
<evidence type="ECO:0000256" key="5">
    <source>
        <dbReference type="ARBA" id="ARBA00023077"/>
    </source>
</evidence>
<evidence type="ECO:0000256" key="6">
    <source>
        <dbReference type="ARBA" id="ARBA00023136"/>
    </source>
</evidence>
<organism evidence="13 14">
    <name type="scientific">Methyloceanibacter superfactus</name>
    <dbReference type="NCBI Taxonomy" id="1774969"/>
    <lineage>
        <taxon>Bacteria</taxon>
        <taxon>Pseudomonadati</taxon>
        <taxon>Pseudomonadota</taxon>
        <taxon>Alphaproteobacteria</taxon>
        <taxon>Hyphomicrobiales</taxon>
        <taxon>Hyphomicrobiaceae</taxon>
        <taxon>Methyloceanibacter</taxon>
    </lineage>
</organism>
<feature type="domain" description="TonB-dependent receptor-like beta-barrel" evidence="11">
    <location>
        <begin position="273"/>
        <end position="770"/>
    </location>
</feature>
<evidence type="ECO:0000256" key="7">
    <source>
        <dbReference type="ARBA" id="ARBA00023237"/>
    </source>
</evidence>
<evidence type="ECO:0000256" key="8">
    <source>
        <dbReference type="PROSITE-ProRule" id="PRU01360"/>
    </source>
</evidence>
<dbReference type="InterPro" id="IPR000531">
    <property type="entry name" value="Beta-barrel_TonB"/>
</dbReference>
<dbReference type="PROSITE" id="PS52016">
    <property type="entry name" value="TONB_DEPENDENT_REC_3"/>
    <property type="match status" value="1"/>
</dbReference>
<keyword evidence="3 8" id="KW-1134">Transmembrane beta strand</keyword>
<dbReference type="Proteomes" id="UP000094472">
    <property type="component" value="Unassembled WGS sequence"/>
</dbReference>
<evidence type="ECO:0000256" key="2">
    <source>
        <dbReference type="ARBA" id="ARBA00022448"/>
    </source>
</evidence>
<dbReference type="SUPFAM" id="SSF56935">
    <property type="entry name" value="Porins"/>
    <property type="match status" value="1"/>
</dbReference>
<keyword evidence="2 8" id="KW-0813">Transport</keyword>
<dbReference type="Gene3D" id="2.40.170.20">
    <property type="entry name" value="TonB-dependent receptor, beta-barrel domain"/>
    <property type="match status" value="1"/>
</dbReference>
<dbReference type="Pfam" id="PF00593">
    <property type="entry name" value="TonB_dep_Rec_b-barrel"/>
    <property type="match status" value="1"/>
</dbReference>
<reference evidence="13 14" key="1">
    <citation type="journal article" date="2016" name="Environ. Microbiol.">
        <title>New Methyloceanibacter diversity from North Sea sediments includes methanotroph containing solely the soluble methane monooxygenase.</title>
        <authorList>
            <person name="Vekeman B."/>
            <person name="Kerckhof F.M."/>
            <person name="Cremers G."/>
            <person name="de Vos P."/>
            <person name="Vandamme P."/>
            <person name="Boon N."/>
            <person name="Op den Camp H.J."/>
            <person name="Heylen K."/>
        </authorList>
    </citation>
    <scope>NUCLEOTIDE SEQUENCE [LARGE SCALE GENOMIC DNA]</scope>
    <source>
        <strain evidence="13 14">R-67175</strain>
    </source>
</reference>
<evidence type="ECO:0000256" key="10">
    <source>
        <dbReference type="SAM" id="MobiDB-lite"/>
    </source>
</evidence>
<dbReference type="InterPro" id="IPR036942">
    <property type="entry name" value="Beta-barrel_TonB_sf"/>
</dbReference>
<keyword evidence="14" id="KW-1185">Reference proteome</keyword>
<feature type="compositionally biased region" description="Acidic residues" evidence="10">
    <location>
        <begin position="674"/>
        <end position="685"/>
    </location>
</feature>
<comment type="caution">
    <text evidence="13">The sequence shown here is derived from an EMBL/GenBank/DDBJ whole genome shotgun (WGS) entry which is preliminary data.</text>
</comment>
<comment type="similarity">
    <text evidence="8 9">Belongs to the TonB-dependent receptor family.</text>
</comment>
<proteinExistence type="inferred from homology"/>
<protein>
    <recommendedName>
        <fullName evidence="15">TonB-dependent receptor</fullName>
    </recommendedName>
</protein>
<dbReference type="AlphaFoldDB" id="A0A1E3VXB9"/>
<dbReference type="InterPro" id="IPR012910">
    <property type="entry name" value="Plug_dom"/>
</dbReference>
<dbReference type="STRING" id="1774969.AUC69_09595"/>
<evidence type="ECO:0000256" key="3">
    <source>
        <dbReference type="ARBA" id="ARBA00022452"/>
    </source>
</evidence>
<keyword evidence="5 9" id="KW-0798">TonB box</keyword>
<evidence type="ECO:0000313" key="14">
    <source>
        <dbReference type="Proteomes" id="UP000094472"/>
    </source>
</evidence>
<dbReference type="GO" id="GO:0015344">
    <property type="term" value="F:siderophore uptake transmembrane transporter activity"/>
    <property type="evidence" value="ECO:0007669"/>
    <property type="project" value="TreeGrafter"/>
</dbReference>
<feature type="region of interest" description="Disordered" evidence="10">
    <location>
        <begin position="663"/>
        <end position="685"/>
    </location>
</feature>
<dbReference type="PANTHER" id="PTHR30069:SF39">
    <property type="entry name" value="BLL6183 PROTEIN"/>
    <property type="match status" value="1"/>
</dbReference>
<dbReference type="Pfam" id="PF07715">
    <property type="entry name" value="Plug"/>
    <property type="match status" value="1"/>
</dbReference>
<evidence type="ECO:0000259" key="12">
    <source>
        <dbReference type="Pfam" id="PF07715"/>
    </source>
</evidence>
<accession>A0A1E3VXB9</accession>
<evidence type="ECO:0000259" key="11">
    <source>
        <dbReference type="Pfam" id="PF00593"/>
    </source>
</evidence>
<dbReference type="GO" id="GO:0044718">
    <property type="term" value="P:siderophore transmembrane transport"/>
    <property type="evidence" value="ECO:0007669"/>
    <property type="project" value="TreeGrafter"/>
</dbReference>
<evidence type="ECO:0000256" key="4">
    <source>
        <dbReference type="ARBA" id="ARBA00022692"/>
    </source>
</evidence>
<feature type="domain" description="TonB-dependent receptor plug" evidence="12">
    <location>
        <begin position="73"/>
        <end position="186"/>
    </location>
</feature>
<feature type="region of interest" description="Disordered" evidence="10">
    <location>
        <begin position="1"/>
        <end position="40"/>
    </location>
</feature>
<dbReference type="InterPro" id="IPR039426">
    <property type="entry name" value="TonB-dep_rcpt-like"/>
</dbReference>
<keyword evidence="6 8" id="KW-0472">Membrane</keyword>
<dbReference type="PANTHER" id="PTHR30069">
    <property type="entry name" value="TONB-DEPENDENT OUTER MEMBRANE RECEPTOR"/>
    <property type="match status" value="1"/>
</dbReference>
<dbReference type="GO" id="GO:0009279">
    <property type="term" value="C:cell outer membrane"/>
    <property type="evidence" value="ECO:0007669"/>
    <property type="project" value="UniProtKB-SubCell"/>
</dbReference>
<comment type="subcellular location">
    <subcellularLocation>
        <location evidence="1 8">Cell outer membrane</location>
        <topology evidence="1 8">Multi-pass membrane protein</topology>
    </subcellularLocation>
</comment>